<reference evidence="1 2" key="1">
    <citation type="submission" date="2020-03" db="EMBL/GenBank/DDBJ databases">
        <authorList>
            <consortium name="Genoscope - CEA"/>
            <person name="William W."/>
        </authorList>
    </citation>
    <scope>NUCLEOTIDE SEQUENCE [LARGE SCALE GENOMIC DNA]</scope>
    <source>
        <strain evidence="2">DSM 16959</strain>
    </source>
</reference>
<protein>
    <submittedName>
        <fullName evidence="1">Uncharacterized protein</fullName>
    </submittedName>
</protein>
<dbReference type="Proteomes" id="UP000515733">
    <property type="component" value="Chromosome"/>
</dbReference>
<organism evidence="1 2">
    <name type="scientific">Denitratisoma oestradiolicum</name>
    <dbReference type="NCBI Taxonomy" id="311182"/>
    <lineage>
        <taxon>Bacteria</taxon>
        <taxon>Pseudomonadati</taxon>
        <taxon>Pseudomonadota</taxon>
        <taxon>Betaproteobacteria</taxon>
        <taxon>Nitrosomonadales</taxon>
        <taxon>Sterolibacteriaceae</taxon>
        <taxon>Denitratisoma</taxon>
    </lineage>
</organism>
<accession>A0A6S6XYY0</accession>
<dbReference type="EMBL" id="LR778301">
    <property type="protein sequence ID" value="CAB1368089.1"/>
    <property type="molecule type" value="Genomic_DNA"/>
</dbReference>
<keyword evidence="2" id="KW-1185">Reference proteome</keyword>
<evidence type="ECO:0000313" key="1">
    <source>
        <dbReference type="EMBL" id="CAB1368089.1"/>
    </source>
</evidence>
<gene>
    <name evidence="1" type="ORF">DENOEST_0924</name>
</gene>
<dbReference type="AlphaFoldDB" id="A0A6S6XYY0"/>
<sequence length="89" mass="10172">MFPACAGMNRSPDDQPCENWRVPRMRGDEPIINGWIRVPGYVFPACAGMNRICMRIWEWASRVPRMRGDEPIIQIADEEVTVCSPHARG</sequence>
<evidence type="ECO:0000313" key="2">
    <source>
        <dbReference type="Proteomes" id="UP000515733"/>
    </source>
</evidence>
<proteinExistence type="predicted"/>
<dbReference type="KEGG" id="doe:DENOEST_0924"/>
<name>A0A6S6XYY0_9PROT</name>
<dbReference type="AntiFam" id="ANF00057">
    <property type="entry name" value="Translation of E. coli type CRISPR repeat"/>
</dbReference>